<evidence type="ECO:0000256" key="2">
    <source>
        <dbReference type="ARBA" id="ARBA00005892"/>
    </source>
</evidence>
<evidence type="ECO:0000256" key="3">
    <source>
        <dbReference type="ARBA" id="ARBA00022448"/>
    </source>
</evidence>
<dbReference type="EMBL" id="LT598447">
    <property type="protein sequence ID" value="SCV05530.1"/>
    <property type="molecule type" value="Genomic_DNA"/>
</dbReference>
<dbReference type="InterPro" id="IPR021827">
    <property type="entry name" value="Nup186/Nup192/Nup205"/>
</dbReference>
<evidence type="ECO:0000256" key="4">
    <source>
        <dbReference type="ARBA" id="ARBA00023242"/>
    </source>
</evidence>
<organism evidence="6 7">
    <name type="scientific">Lachancea nothofagi CBS 11611</name>
    <dbReference type="NCBI Taxonomy" id="1266666"/>
    <lineage>
        <taxon>Eukaryota</taxon>
        <taxon>Fungi</taxon>
        <taxon>Dikarya</taxon>
        <taxon>Ascomycota</taxon>
        <taxon>Saccharomycotina</taxon>
        <taxon>Saccharomycetes</taxon>
        <taxon>Saccharomycetales</taxon>
        <taxon>Saccharomycetaceae</taxon>
        <taxon>Lachancea</taxon>
    </lineage>
</organism>
<dbReference type="GO" id="GO:0017056">
    <property type="term" value="F:structural constituent of nuclear pore"/>
    <property type="evidence" value="ECO:0007669"/>
    <property type="project" value="TreeGrafter"/>
</dbReference>
<keyword evidence="7" id="KW-1185">Reference proteome</keyword>
<reference evidence="7" key="1">
    <citation type="submission" date="2016-03" db="EMBL/GenBank/DDBJ databases">
        <authorList>
            <person name="Devillers Hugo."/>
        </authorList>
    </citation>
    <scope>NUCLEOTIDE SEQUENCE [LARGE SCALE GENOMIC DNA]</scope>
</reference>
<dbReference type="PANTHER" id="PTHR31344">
    <property type="entry name" value="NUCLEAR PORE COMPLEX PROTEIN NUP205"/>
    <property type="match status" value="1"/>
</dbReference>
<dbReference type="GO" id="GO:0044611">
    <property type="term" value="C:nuclear pore inner ring"/>
    <property type="evidence" value="ECO:0007669"/>
    <property type="project" value="TreeGrafter"/>
</dbReference>
<evidence type="ECO:0000256" key="5">
    <source>
        <dbReference type="SAM" id="Coils"/>
    </source>
</evidence>
<comment type="similarity">
    <text evidence="2">Belongs to the NUP186/NUP192/NUP205 family.</text>
</comment>
<name>A0A1G4KM02_9SACH</name>
<dbReference type="GO" id="GO:0006999">
    <property type="term" value="P:nuclear pore organization"/>
    <property type="evidence" value="ECO:0007669"/>
    <property type="project" value="TreeGrafter"/>
</dbReference>
<evidence type="ECO:0000313" key="7">
    <source>
        <dbReference type="Proteomes" id="UP000189911"/>
    </source>
</evidence>
<dbReference type="Pfam" id="PF11894">
    <property type="entry name" value="Nup192"/>
    <property type="match status" value="1"/>
</dbReference>
<dbReference type="Proteomes" id="UP000189911">
    <property type="component" value="Chromosome H"/>
</dbReference>
<evidence type="ECO:0000256" key="1">
    <source>
        <dbReference type="ARBA" id="ARBA00004123"/>
    </source>
</evidence>
<keyword evidence="4" id="KW-0539">Nucleus</keyword>
<comment type="subcellular location">
    <subcellularLocation>
        <location evidence="1">Nucleus</location>
    </subcellularLocation>
</comment>
<accession>A0A1G4KM02</accession>
<gene>
    <name evidence="6" type="ORF">LANO_0H09516G</name>
</gene>
<proteinExistence type="inferred from homology"/>
<dbReference type="OrthoDB" id="2019644at2759"/>
<keyword evidence="5" id="KW-0175">Coiled coil</keyword>
<dbReference type="PANTHER" id="PTHR31344:SF0">
    <property type="entry name" value="NUCLEAR PORE COMPLEX PROTEIN NUP205"/>
    <property type="match status" value="1"/>
</dbReference>
<protein>
    <submittedName>
        <fullName evidence="6">LANO_0H09516g1_1</fullName>
    </submittedName>
</protein>
<sequence>MIEWATAPFDAVYNSIELDSFKYSDYERILPDLKTLNVLNGKTKNSASRSQLEKGEIKLSSGDSYRVNREFIIAAIILSDELNLDEVVTAELMLQNCDVESEDENSEVSLVNDAKVAYYMRRQYILQIVSFITNCCSSTDKVYIDLVSDGELVKNIISAFGQIENQLEEIKQLVYKTRILENYDAFAKHNVRFRRDFLLTEYDTLSQVLYGLVKNGALMTKDRLLELVDRVSAMDSSDFFIIYFLPAILHAFSQLHLLPDNDVRDIHKQFVADLHRETIYTQPVKVSLIFAFLAFFIGWCKASPATRATSFDFATAVDEPMTMAVDLGAIEQLMAFAADTSELEKDGSIELFYDIRSLLERHIPRLRPGQLIDSDQLSSEKSSRETVFEYVTLSQQAQSFFLFAFNQLLQVVITDCAYLLTKMKDAEEDSLLSGEDLFLDEISAKADLERFFLTIHYFYAFRQDYCAIFWQDKESNAYGFIEWAMKCSDTLMRSCVFLMLSSLSFGPTNSLNVYHYVNINPNFSWSNIAQIISDYIFKISELERKLQDSQQKEKGEQETAAIALTNGLNEEAIILLSSLYTLIGCVSHDLEEDTKSQFSALFTDILFEFVKVNTPLVGAALKVLSNLVPQNENERSGFWSYIDSWIFKGFKLTIAQSSYQEAFESVLTCFSDVTGFLQLVQKLLKVCTKGVDGYLEFGLLPFPTKLGHGYRNTGVWPYFDYIFHKVLVQSCQLKDLKERAAIQVPILQIIDNALRSFEYSVILNSIPAGSNLNDLVVTDDFFAYVQESPATAVINYLFEGDIFKVVLDNASLGVDDLSCTAHGANESQKLLRLAVGIIIEALNNQETYVEELCPIVKKNSKEGYFLPKDFGLHGLKSLYDAIFFDLPIIAHFGLYVGLEDYSIASQSLQILEKLSSEMKGRDNQAIVKDKLLSLFDSVDESARVKEAFIYQLRAPIINEKSLELKLNILKFLSHNLSYTDKQPSVAHFLLGFFVGSTVSLGPELGTFIMAGNSVLDSVIYLLHSSLEVMTSENIDHAPTQIASFSMEILLKLCRNALTSTSMLRHLSDLDLFEKQLALDPKVGASTKWSGERFCQTTNKHLLGFTKQSSCGAFLSFLRYRGYFLQYLSLDIHRLSGQVLRAKISSRIDLLISNVMQPPRMFSFLDVLNFDVRPPSSENLKSLTLCAGLDLTELKVEEGLANSEAVFDIYQLNSLIQLRTQSLSKCLPIALPDSTISDIKALLKTTQSEATRIKESLTNIHAFNQFKSSQLSVLHSWVQLIQIVVLDGRLAQEARSNFILELFEAIVPKINDYVELDVAYSEEVVSLCVFLYDIYHKDHHLHTKEKSVDGRLLALFMACINGIRSPLSTLSLRSDFYVLANRFLLSVLKDHNAAKQVFQTLKMTSERLVEVICNDAISGEGSSRITGIILLDSLVQISGLNKVNFILESLVKTNMLLLIGHSMKATDDFLKSGLEGMTLDSLLYELTAFKSTVHFLIRVAETRAGAQALVENEIFHVIESCGFLQLDPDLGLDLTFSEVNVHHAEPLHVSLSLDNSLSLSKDACGLSLFEIIVPVFQLMASIILSMGSANKPVVKKTRSLLAHFRGLVQGVLKRDALVEDSEAVRSEDANIDGLQQLVKLVVLLCTLTGYSGGP</sequence>
<evidence type="ECO:0000313" key="6">
    <source>
        <dbReference type="EMBL" id="SCV05530.1"/>
    </source>
</evidence>
<feature type="coiled-coil region" evidence="5">
    <location>
        <begin position="532"/>
        <end position="559"/>
    </location>
</feature>
<keyword evidence="3" id="KW-0813">Transport</keyword>